<evidence type="ECO:0000256" key="1">
    <source>
        <dbReference type="SAM" id="Coils"/>
    </source>
</evidence>
<reference evidence="3 4" key="1">
    <citation type="journal article" date="2021" name="Sci. Rep.">
        <title>The genome of the diatom Chaetoceros tenuissimus carries an ancient integrated fragment of an extant virus.</title>
        <authorList>
            <person name="Hongo Y."/>
            <person name="Kimura K."/>
            <person name="Takaki Y."/>
            <person name="Yoshida Y."/>
            <person name="Baba S."/>
            <person name="Kobayashi G."/>
            <person name="Nagasaki K."/>
            <person name="Hano T."/>
            <person name="Tomaru Y."/>
        </authorList>
    </citation>
    <scope>NUCLEOTIDE SEQUENCE [LARGE SCALE GENOMIC DNA]</scope>
    <source>
        <strain evidence="3 4">NIES-3715</strain>
    </source>
</reference>
<dbReference type="EMBL" id="BLLK01000045">
    <property type="protein sequence ID" value="GFH50902.1"/>
    <property type="molecule type" value="Genomic_DNA"/>
</dbReference>
<organism evidence="3 4">
    <name type="scientific">Chaetoceros tenuissimus</name>
    <dbReference type="NCBI Taxonomy" id="426638"/>
    <lineage>
        <taxon>Eukaryota</taxon>
        <taxon>Sar</taxon>
        <taxon>Stramenopiles</taxon>
        <taxon>Ochrophyta</taxon>
        <taxon>Bacillariophyta</taxon>
        <taxon>Coscinodiscophyceae</taxon>
        <taxon>Chaetocerotophycidae</taxon>
        <taxon>Chaetocerotales</taxon>
        <taxon>Chaetocerotaceae</taxon>
        <taxon>Chaetoceros</taxon>
    </lineage>
</organism>
<protein>
    <submittedName>
        <fullName evidence="3">Uncharacterized protein</fullName>
    </submittedName>
</protein>
<evidence type="ECO:0000313" key="4">
    <source>
        <dbReference type="Proteomes" id="UP001054902"/>
    </source>
</evidence>
<proteinExistence type="predicted"/>
<dbReference type="AlphaFoldDB" id="A0AAD3CRU2"/>
<keyword evidence="4" id="KW-1185">Reference proteome</keyword>
<feature type="coiled-coil region" evidence="1">
    <location>
        <begin position="180"/>
        <end position="271"/>
    </location>
</feature>
<comment type="caution">
    <text evidence="3">The sequence shown here is derived from an EMBL/GenBank/DDBJ whole genome shotgun (WGS) entry which is preliminary data.</text>
</comment>
<gene>
    <name evidence="3" type="ORF">CTEN210_07378</name>
</gene>
<evidence type="ECO:0000313" key="3">
    <source>
        <dbReference type="EMBL" id="GFH50902.1"/>
    </source>
</evidence>
<sequence length="569" mass="64534">MDNMDNNNDLNESTIPTKKSTWEGLQDVKEAIEANKLYPHEHTRHDMFAAIQKFDLEGKLQRSNDLVQEWMLEADTIDELLHRLEISPEEQKAITIDVLNRIIKSIYEKDEGKNQASIRTRQGKANHLISKVSEDATEGIVADLNAKIMSAKEDIETGKVRMTELKHKRIELTGRHNENVKEYRAAAKKYEGLADKFQAETETMNEQNQLHIIEVNVETENLQSEIDEYDRELARITEKKAQLRQQIQSKKAEAQKEVKDSVARLSRKQELEKGNVENELSGALRKVETSRRHVVDNTIAAEATFHELYKNVEIYNDNVAESHALTPMDCGALAKNDSHLVVAQMSAKEIRGHIPSNDLIRLKSMSRTKKGKYFTSMKNLGLDKNEEFYAYGDKNELAKQKFQETVAEMQIRAVKVSTVSGDIASLDGNVLEAYRDIIQAEEIKKKRGREDSEISGSSFLCVPSPLTKNILKMSSLTYDGSTPSAKKKRRRLSHIGSQNSASRGPVLSQNQVFTPDKPLYLNQSQVFTPDKPLYLRQSHRFTPTPGPSLSQSSYGDVSVSNLKDPKNYE</sequence>
<dbReference type="Proteomes" id="UP001054902">
    <property type="component" value="Unassembled WGS sequence"/>
</dbReference>
<name>A0AAD3CRU2_9STRA</name>
<feature type="compositionally biased region" description="Polar residues" evidence="2">
    <location>
        <begin position="547"/>
        <end position="561"/>
    </location>
</feature>
<keyword evidence="1" id="KW-0175">Coiled coil</keyword>
<accession>A0AAD3CRU2</accession>
<feature type="region of interest" description="Disordered" evidence="2">
    <location>
        <begin position="532"/>
        <end position="569"/>
    </location>
</feature>
<evidence type="ECO:0000256" key="2">
    <source>
        <dbReference type="SAM" id="MobiDB-lite"/>
    </source>
</evidence>
<feature type="region of interest" description="Disordered" evidence="2">
    <location>
        <begin position="478"/>
        <end position="509"/>
    </location>
</feature>
<feature type="compositionally biased region" description="Polar residues" evidence="2">
    <location>
        <begin position="495"/>
        <end position="509"/>
    </location>
</feature>